<dbReference type="EMBL" id="LR797418">
    <property type="protein sequence ID" value="CAB4214975.1"/>
    <property type="molecule type" value="Genomic_DNA"/>
</dbReference>
<evidence type="ECO:0000256" key="1">
    <source>
        <dbReference type="SAM" id="Coils"/>
    </source>
</evidence>
<feature type="coiled-coil region" evidence="1">
    <location>
        <begin position="199"/>
        <end position="238"/>
    </location>
</feature>
<dbReference type="EMBL" id="LR798400">
    <property type="protein sequence ID" value="CAB5229225.1"/>
    <property type="molecule type" value="Genomic_DNA"/>
</dbReference>
<reference evidence="4" key="1">
    <citation type="submission" date="2020-05" db="EMBL/GenBank/DDBJ databases">
        <authorList>
            <person name="Chiriac C."/>
            <person name="Salcher M."/>
            <person name="Ghai R."/>
            <person name="Kavagutti S V."/>
        </authorList>
    </citation>
    <scope>NUCLEOTIDE SEQUENCE</scope>
</reference>
<evidence type="ECO:0000256" key="2">
    <source>
        <dbReference type="SAM" id="MobiDB-lite"/>
    </source>
</evidence>
<keyword evidence="1" id="KW-0175">Coiled coil</keyword>
<evidence type="ECO:0000313" key="3">
    <source>
        <dbReference type="EMBL" id="CAB4214975.1"/>
    </source>
</evidence>
<feature type="region of interest" description="Disordered" evidence="2">
    <location>
        <begin position="1"/>
        <end position="77"/>
    </location>
</feature>
<name>A0A6J7XEI3_9CAUD</name>
<feature type="compositionally biased region" description="Basic and acidic residues" evidence="2">
    <location>
        <begin position="32"/>
        <end position="50"/>
    </location>
</feature>
<gene>
    <name evidence="3" type="ORF">UFOVP1469_37</name>
    <name evidence="4" type="ORF">UFOVP1556_15</name>
</gene>
<proteinExistence type="predicted"/>
<feature type="compositionally biased region" description="Low complexity" evidence="2">
    <location>
        <begin position="53"/>
        <end position="63"/>
    </location>
</feature>
<protein>
    <submittedName>
        <fullName evidence="4">Uncharacterized protein</fullName>
    </submittedName>
</protein>
<organism evidence="4">
    <name type="scientific">uncultured Caudovirales phage</name>
    <dbReference type="NCBI Taxonomy" id="2100421"/>
    <lineage>
        <taxon>Viruses</taxon>
        <taxon>Duplodnaviria</taxon>
        <taxon>Heunggongvirae</taxon>
        <taxon>Uroviricota</taxon>
        <taxon>Caudoviricetes</taxon>
        <taxon>Peduoviridae</taxon>
        <taxon>Maltschvirus</taxon>
        <taxon>Maltschvirus maltsch</taxon>
    </lineage>
</organism>
<accession>A0A6J7XEI3</accession>
<evidence type="ECO:0000313" key="4">
    <source>
        <dbReference type="EMBL" id="CAB5229225.1"/>
    </source>
</evidence>
<sequence length="333" mass="36915">MSDLNEIVPVENPDSRRDLLSQQFDEAAEAVPEPKAEPAKAESPRDEAGKYVKQPSQAAADPAKPAEEPLWKRPPASWKKDYHEDWKAAPARVQEYAWQRENEMKAGVEPLISKAQFADQMQEVLSPYMNTIQGLGIDAPGAVKALMEADHALRYSNPQEKRQYFARLAQSYGVNLSDMGDQPQLAPTDPTIYALQNELNNVRGEVQGWKQAQEQQQNQALLGEINNFSQKAEHFEEARPAMIQLLQSGMAANLDEAYEKAIRLNPELFDAVQSGRQAESDATKRAAANTAAKRARAAAVSVKGSTPGTVTNTKAQDRRALLAEQFDNMSDRL</sequence>